<feature type="transmembrane region" description="Helical" evidence="1">
    <location>
        <begin position="82"/>
        <end position="105"/>
    </location>
</feature>
<reference evidence="2 3" key="1">
    <citation type="journal article" date="2015" name="Genom Data">
        <title>Draft genome sequence of a multidrug-resistant Chryseobacterium indologenes isolate from Malaysia.</title>
        <authorList>
            <person name="Yu C.Y."/>
            <person name="Ang G.Y."/>
            <person name="Cheng H.J."/>
            <person name="Cheong Y.M."/>
            <person name="Yin W.F."/>
            <person name="Chan K.G."/>
        </authorList>
    </citation>
    <scope>NUCLEOTIDE SEQUENCE [LARGE SCALE GENOMIC DNA]</scope>
    <source>
        <strain evidence="2 3">CI_885</strain>
    </source>
</reference>
<dbReference type="AlphaFoldDB" id="A0A0N0IXU1"/>
<reference evidence="3" key="2">
    <citation type="submission" date="2015-09" db="EMBL/GenBank/DDBJ databases">
        <title>Draft genome sequence of a multidrug-resistant Chryseobacterium indologenes isolate from Malaysia.</title>
        <authorList>
            <person name="Yu C.Y."/>
            <person name="Ang G.Y."/>
            <person name="Chan K.-G."/>
        </authorList>
    </citation>
    <scope>NUCLEOTIDE SEQUENCE [LARGE SCALE GENOMIC DNA]</scope>
    <source>
        <strain evidence="3">CI_885</strain>
    </source>
</reference>
<dbReference type="EMBL" id="LJOD01000001">
    <property type="protein sequence ID" value="KPE52571.1"/>
    <property type="molecule type" value="Genomic_DNA"/>
</dbReference>
<evidence type="ECO:0000256" key="1">
    <source>
        <dbReference type="SAM" id="Phobius"/>
    </source>
</evidence>
<gene>
    <name evidence="2" type="ORF">AOB46_00680</name>
</gene>
<comment type="caution">
    <text evidence="2">The sequence shown here is derived from an EMBL/GenBank/DDBJ whole genome shotgun (WGS) entry which is preliminary data.</text>
</comment>
<dbReference type="PATRIC" id="fig|253.9.peg.145"/>
<keyword evidence="1" id="KW-0472">Membrane</keyword>
<sequence>MQAFHPADCLPVIRVFIPASLQDSQPSCLNLCLPAFLRYGRTATILVCYQSGEPSFLYSCKPAFVHSGSLSCVIACRQSITLAFLLSCNLAILLAGLSAFLNAICPL</sequence>
<organism evidence="2 3">
    <name type="scientific">Chryseobacterium indologenes</name>
    <name type="common">Flavobacterium indologenes</name>
    <dbReference type="NCBI Taxonomy" id="253"/>
    <lineage>
        <taxon>Bacteria</taxon>
        <taxon>Pseudomonadati</taxon>
        <taxon>Bacteroidota</taxon>
        <taxon>Flavobacteriia</taxon>
        <taxon>Flavobacteriales</taxon>
        <taxon>Weeksellaceae</taxon>
        <taxon>Chryseobacterium group</taxon>
        <taxon>Chryseobacterium</taxon>
    </lineage>
</organism>
<name>A0A0N0IXU1_CHRID</name>
<keyword evidence="1" id="KW-1133">Transmembrane helix</keyword>
<dbReference type="Proteomes" id="UP000037953">
    <property type="component" value="Unassembled WGS sequence"/>
</dbReference>
<accession>A0A0N0IXU1</accession>
<protein>
    <submittedName>
        <fullName evidence="2">Uncharacterized protein</fullName>
    </submittedName>
</protein>
<proteinExistence type="predicted"/>
<evidence type="ECO:0000313" key="2">
    <source>
        <dbReference type="EMBL" id="KPE52571.1"/>
    </source>
</evidence>
<keyword evidence="1" id="KW-0812">Transmembrane</keyword>
<evidence type="ECO:0000313" key="3">
    <source>
        <dbReference type="Proteomes" id="UP000037953"/>
    </source>
</evidence>